<gene>
    <name evidence="7" type="ORF">DCW74_15490</name>
    <name evidence="8" type="ORF">DEB45_05765</name>
</gene>
<evidence type="ECO:0000256" key="5">
    <source>
        <dbReference type="ARBA" id="ARBA00023136"/>
    </source>
</evidence>
<evidence type="ECO:0000313" key="9">
    <source>
        <dbReference type="Proteomes" id="UP000263517"/>
    </source>
</evidence>
<protein>
    <submittedName>
        <fullName evidence="8">Cytosine permease</fullName>
    </submittedName>
</protein>
<evidence type="ECO:0000256" key="2">
    <source>
        <dbReference type="ARBA" id="ARBA00008974"/>
    </source>
</evidence>
<keyword evidence="3 6" id="KW-0812">Transmembrane</keyword>
<feature type="transmembrane region" description="Helical" evidence="6">
    <location>
        <begin position="332"/>
        <end position="354"/>
    </location>
</feature>
<keyword evidence="5 6" id="KW-0472">Membrane</keyword>
<dbReference type="GO" id="GO:0005886">
    <property type="term" value="C:plasma membrane"/>
    <property type="evidence" value="ECO:0007669"/>
    <property type="project" value="TreeGrafter"/>
</dbReference>
<feature type="transmembrane region" description="Helical" evidence="6">
    <location>
        <begin position="135"/>
        <end position="158"/>
    </location>
</feature>
<dbReference type="GO" id="GO:0015209">
    <property type="term" value="F:cytosine transmembrane transporter activity"/>
    <property type="evidence" value="ECO:0007669"/>
    <property type="project" value="InterPro"/>
</dbReference>
<comment type="caution">
    <text evidence="8">The sequence shown here is derived from an EMBL/GenBank/DDBJ whole genome shotgun (WGS) entry which is preliminary data.</text>
</comment>
<feature type="transmembrane region" description="Helical" evidence="6">
    <location>
        <begin position="26"/>
        <end position="46"/>
    </location>
</feature>
<evidence type="ECO:0000256" key="1">
    <source>
        <dbReference type="ARBA" id="ARBA00004141"/>
    </source>
</evidence>
<accession>A0A358DWT4</accession>
<organism evidence="8 10">
    <name type="scientific">Alteromonas australica</name>
    <dbReference type="NCBI Taxonomy" id="589873"/>
    <lineage>
        <taxon>Bacteria</taxon>
        <taxon>Pseudomonadati</taxon>
        <taxon>Pseudomonadota</taxon>
        <taxon>Gammaproteobacteria</taxon>
        <taxon>Alteromonadales</taxon>
        <taxon>Alteromonadaceae</taxon>
        <taxon>Alteromonas/Salinimonas group</taxon>
        <taxon>Alteromonas</taxon>
    </lineage>
</organism>
<feature type="transmembrane region" description="Helical" evidence="6">
    <location>
        <begin position="366"/>
        <end position="386"/>
    </location>
</feature>
<evidence type="ECO:0000313" key="10">
    <source>
        <dbReference type="Proteomes" id="UP000264779"/>
    </source>
</evidence>
<comment type="subcellular location">
    <subcellularLocation>
        <location evidence="1">Membrane</location>
        <topology evidence="1">Multi-pass membrane protein</topology>
    </subcellularLocation>
</comment>
<feature type="transmembrane region" description="Helical" evidence="6">
    <location>
        <begin position="58"/>
        <end position="78"/>
    </location>
</feature>
<dbReference type="Proteomes" id="UP000264779">
    <property type="component" value="Unassembled WGS sequence"/>
</dbReference>
<reference evidence="9 10" key="1">
    <citation type="journal article" date="2018" name="Nat. Biotechnol.">
        <title>A standardized bacterial taxonomy based on genome phylogeny substantially revises the tree of life.</title>
        <authorList>
            <person name="Parks D.H."/>
            <person name="Chuvochina M."/>
            <person name="Waite D.W."/>
            <person name="Rinke C."/>
            <person name="Skarshewski A."/>
            <person name="Chaumeil P.A."/>
            <person name="Hugenholtz P."/>
        </authorList>
    </citation>
    <scope>NUCLEOTIDE SEQUENCE [LARGE SCALE GENOMIC DNA]</scope>
    <source>
        <strain evidence="8">UBA11621</strain>
        <strain evidence="7">UBA11978</strain>
    </source>
</reference>
<dbReference type="PANTHER" id="PTHR30569">
    <property type="entry name" value="CYTOSINE TRANSPORTER CODB"/>
    <property type="match status" value="1"/>
</dbReference>
<sequence>MTKESMQHKNDYALEPVPDSEQTHGWAVGMVNGSLAFAVPGLITGIEIGQALGFYKSVAAFLVGGLILALLGSCTAIVGRSNRFTSYLTLKFVFGIWGAKIVSFCFVLSLLGWYGVNLDLFAYATNALLTDYMNITLNNTAIEWGGSVVIVMTTLYGFHRIERIAAYLVPVMAIVTALLLAKSVIAMEHLTAPVTSMSFGTAVSAVVGSFIVSIVLMPDLTRFCRKKHDAVIASFLPFFVLSSFVYIAASLAANVFLTADILTLMVKVGLGLAALLLLLCSSWLTNVLNLYSAALGTAAVGNSTKQHVLIIGLGILGVVASSLNLLDNFSDFLFSLSILFTPVAAIYCADFFILRQSALYCQEERIPSFNVVALLAWGLGVAFSIYSGYITFTITPIHAIDALVVSFLSYLVLAKVHTRFFVPKESI</sequence>
<keyword evidence="4 6" id="KW-1133">Transmembrane helix</keyword>
<dbReference type="EMBL" id="DNAN01000546">
    <property type="protein sequence ID" value="HAW77127.1"/>
    <property type="molecule type" value="Genomic_DNA"/>
</dbReference>
<dbReference type="RefSeq" id="WP_272963943.1">
    <property type="nucleotide sequence ID" value="NZ_CALBIY010000026.1"/>
</dbReference>
<feature type="transmembrane region" description="Helical" evidence="6">
    <location>
        <begin position="230"/>
        <end position="256"/>
    </location>
</feature>
<dbReference type="InterPro" id="IPR030191">
    <property type="entry name" value="CodB"/>
</dbReference>
<feature type="transmembrane region" description="Helical" evidence="6">
    <location>
        <begin position="268"/>
        <end position="288"/>
    </location>
</feature>
<comment type="similarity">
    <text evidence="2">Belongs to the purine-cytosine permease (2.A.39) family.</text>
</comment>
<dbReference type="Gene3D" id="1.10.4160.10">
    <property type="entry name" value="Hydantoin permease"/>
    <property type="match status" value="1"/>
</dbReference>
<feature type="transmembrane region" description="Helical" evidence="6">
    <location>
        <begin position="197"/>
        <end position="218"/>
    </location>
</feature>
<dbReference type="Pfam" id="PF02133">
    <property type="entry name" value="Transp_cyt_pur"/>
    <property type="match status" value="1"/>
</dbReference>
<evidence type="ECO:0000313" key="8">
    <source>
        <dbReference type="EMBL" id="HBU50749.1"/>
    </source>
</evidence>
<dbReference type="STRING" id="589873.EP12_16850"/>
<dbReference type="Proteomes" id="UP000263517">
    <property type="component" value="Unassembled WGS sequence"/>
</dbReference>
<dbReference type="PANTHER" id="PTHR30569:SF0">
    <property type="entry name" value="CYTOSINE PERMEASE"/>
    <property type="match status" value="1"/>
</dbReference>
<evidence type="ECO:0000313" key="7">
    <source>
        <dbReference type="EMBL" id="HAW77127.1"/>
    </source>
</evidence>
<name>A0A358DWT4_9ALTE</name>
<feature type="transmembrane region" description="Helical" evidence="6">
    <location>
        <begin position="392"/>
        <end position="413"/>
    </location>
</feature>
<dbReference type="AlphaFoldDB" id="A0A358DWT4"/>
<feature type="transmembrane region" description="Helical" evidence="6">
    <location>
        <begin position="165"/>
        <end position="185"/>
    </location>
</feature>
<dbReference type="EMBL" id="DONK01000087">
    <property type="protein sequence ID" value="HBU50749.1"/>
    <property type="molecule type" value="Genomic_DNA"/>
</dbReference>
<evidence type="ECO:0000256" key="3">
    <source>
        <dbReference type="ARBA" id="ARBA00022692"/>
    </source>
</evidence>
<evidence type="ECO:0000256" key="4">
    <source>
        <dbReference type="ARBA" id="ARBA00022989"/>
    </source>
</evidence>
<feature type="transmembrane region" description="Helical" evidence="6">
    <location>
        <begin position="90"/>
        <end position="115"/>
    </location>
</feature>
<dbReference type="InterPro" id="IPR001248">
    <property type="entry name" value="Pur-cyt_permease"/>
</dbReference>
<proteinExistence type="inferred from homology"/>
<feature type="transmembrane region" description="Helical" evidence="6">
    <location>
        <begin position="308"/>
        <end position="326"/>
    </location>
</feature>
<evidence type="ECO:0000256" key="6">
    <source>
        <dbReference type="SAM" id="Phobius"/>
    </source>
</evidence>